<dbReference type="SUPFAM" id="SSF52499">
    <property type="entry name" value="Isochorismatase-like hydrolases"/>
    <property type="match status" value="1"/>
</dbReference>
<dbReference type="Proteomes" id="UP001305779">
    <property type="component" value="Unassembled WGS sequence"/>
</dbReference>
<feature type="chain" id="PRO_5045162423" description="Isochorismatase-like domain-containing protein" evidence="3">
    <location>
        <begin position="20"/>
        <end position="243"/>
    </location>
</feature>
<dbReference type="InterPro" id="IPR036380">
    <property type="entry name" value="Isochorismatase-like_sf"/>
</dbReference>
<keyword evidence="3" id="KW-0732">Signal</keyword>
<keyword evidence="6" id="KW-1185">Reference proteome</keyword>
<protein>
    <recommendedName>
        <fullName evidence="4">Isochorismatase-like domain-containing protein</fullName>
    </recommendedName>
</protein>
<comment type="similarity">
    <text evidence="1">Belongs to the isochorismatase family.</text>
</comment>
<evidence type="ECO:0000313" key="6">
    <source>
        <dbReference type="Proteomes" id="UP001305779"/>
    </source>
</evidence>
<organism evidence="5 6">
    <name type="scientific">Zasmidium cellare</name>
    <name type="common">Wine cellar mold</name>
    <name type="synonym">Racodium cellare</name>
    <dbReference type="NCBI Taxonomy" id="395010"/>
    <lineage>
        <taxon>Eukaryota</taxon>
        <taxon>Fungi</taxon>
        <taxon>Dikarya</taxon>
        <taxon>Ascomycota</taxon>
        <taxon>Pezizomycotina</taxon>
        <taxon>Dothideomycetes</taxon>
        <taxon>Dothideomycetidae</taxon>
        <taxon>Mycosphaerellales</taxon>
        <taxon>Mycosphaerellaceae</taxon>
        <taxon>Zasmidium</taxon>
    </lineage>
</organism>
<keyword evidence="2" id="KW-0378">Hydrolase</keyword>
<dbReference type="Gene3D" id="3.40.50.850">
    <property type="entry name" value="Isochorismatase-like"/>
    <property type="match status" value="1"/>
</dbReference>
<sequence>MQLSTAFSSFLLLSSHALSQSIGYNCNPHCINPTIPTTNRNLTFGRHYAVLNLDLIGLVDSIANSTAGSAFINSTASWIDFIHAQNPPPLSIFSRVAFSGSRKPELGPKSPFTKVAASVTLAESQIYPAFKVDEQAGDVVLNKSRYYAGWGNPLETILRAQQIDTVILSGLTTSGVILNTVYTLYNLDYKVYVIANNTIQPPGNNAPEVYNAILEGIIPSLPADVITVEQARDAVKRSGPAIY</sequence>
<comment type="caution">
    <text evidence="5">The sequence shown here is derived from an EMBL/GenBank/DDBJ whole genome shotgun (WGS) entry which is preliminary data.</text>
</comment>
<evidence type="ECO:0000313" key="5">
    <source>
        <dbReference type="EMBL" id="KAK4494799.1"/>
    </source>
</evidence>
<evidence type="ECO:0000256" key="1">
    <source>
        <dbReference type="ARBA" id="ARBA00006336"/>
    </source>
</evidence>
<reference evidence="5 6" key="1">
    <citation type="journal article" date="2023" name="G3 (Bethesda)">
        <title>A chromosome-level genome assembly of Zasmidium syzygii isolated from banana leaves.</title>
        <authorList>
            <person name="van Westerhoven A.C."/>
            <person name="Mehrabi R."/>
            <person name="Talebi R."/>
            <person name="Steentjes M.B.F."/>
            <person name="Corcolon B."/>
            <person name="Chong P.A."/>
            <person name="Kema G.H.J."/>
            <person name="Seidl M.F."/>
        </authorList>
    </citation>
    <scope>NUCLEOTIDE SEQUENCE [LARGE SCALE GENOMIC DNA]</scope>
    <source>
        <strain evidence="5 6">P124</strain>
    </source>
</reference>
<dbReference type="Pfam" id="PF00857">
    <property type="entry name" value="Isochorismatase"/>
    <property type="match status" value="1"/>
</dbReference>
<name>A0ABR0E064_ZASCE</name>
<dbReference type="PANTHER" id="PTHR43540">
    <property type="entry name" value="PEROXYUREIDOACRYLATE/UREIDOACRYLATE AMIDOHYDROLASE-RELATED"/>
    <property type="match status" value="1"/>
</dbReference>
<feature type="domain" description="Isochorismatase-like" evidence="4">
    <location>
        <begin position="63"/>
        <end position="200"/>
    </location>
</feature>
<gene>
    <name evidence="5" type="ORF">PRZ48_014155</name>
</gene>
<accession>A0ABR0E064</accession>
<evidence type="ECO:0000256" key="2">
    <source>
        <dbReference type="ARBA" id="ARBA00022801"/>
    </source>
</evidence>
<dbReference type="InterPro" id="IPR000868">
    <property type="entry name" value="Isochorismatase-like_dom"/>
</dbReference>
<dbReference type="InterPro" id="IPR050272">
    <property type="entry name" value="Isochorismatase-like_hydrls"/>
</dbReference>
<dbReference type="EMBL" id="JAXOVC010000013">
    <property type="protein sequence ID" value="KAK4494799.1"/>
    <property type="molecule type" value="Genomic_DNA"/>
</dbReference>
<proteinExistence type="inferred from homology"/>
<feature type="signal peptide" evidence="3">
    <location>
        <begin position="1"/>
        <end position="19"/>
    </location>
</feature>
<evidence type="ECO:0000256" key="3">
    <source>
        <dbReference type="SAM" id="SignalP"/>
    </source>
</evidence>
<evidence type="ECO:0000259" key="4">
    <source>
        <dbReference type="Pfam" id="PF00857"/>
    </source>
</evidence>
<dbReference type="PANTHER" id="PTHR43540:SF1">
    <property type="entry name" value="ISOCHORISMATASE HYDROLASE"/>
    <property type="match status" value="1"/>
</dbReference>